<dbReference type="AlphaFoldDB" id="A0A1H7B1X3"/>
<dbReference type="Gene3D" id="3.40.50.1240">
    <property type="entry name" value="Phosphoglycerate mutase-like"/>
    <property type="match status" value="1"/>
</dbReference>
<dbReference type="Pfam" id="PF00300">
    <property type="entry name" value="His_Phos_1"/>
    <property type="match status" value="1"/>
</dbReference>
<accession>A0A1H7B1X3</accession>
<dbReference type="InterPro" id="IPR051021">
    <property type="entry name" value="Mito_Ser/Thr_phosphatase"/>
</dbReference>
<dbReference type="STRING" id="667676.SAMN05192539_1015142"/>
<reference evidence="3" key="1">
    <citation type="submission" date="2016-10" db="EMBL/GenBank/DDBJ databases">
        <authorList>
            <person name="Varghese N."/>
            <person name="Submissions S."/>
        </authorList>
    </citation>
    <scope>NUCLEOTIDE SEQUENCE [LARGE SCALE GENOMIC DNA]</scope>
    <source>
        <strain evidence="3">LMG 26031</strain>
    </source>
</reference>
<dbReference type="InterPro" id="IPR029033">
    <property type="entry name" value="His_PPase_superfam"/>
</dbReference>
<keyword evidence="1" id="KW-0378">Hydrolase</keyword>
<gene>
    <name evidence="2" type="ORF">SAMN05192539_1015142</name>
</gene>
<dbReference type="CDD" id="cd07067">
    <property type="entry name" value="HP_PGM_like"/>
    <property type="match status" value="1"/>
</dbReference>
<name>A0A1H7B1X3_9BURK</name>
<dbReference type="PANTHER" id="PTHR20935">
    <property type="entry name" value="PHOSPHOGLYCERATE MUTASE-RELATED"/>
    <property type="match status" value="1"/>
</dbReference>
<keyword evidence="3" id="KW-1185">Reference proteome</keyword>
<organism evidence="2 3">
    <name type="scientific">Paraburkholderia diazotrophica</name>
    <dbReference type="NCBI Taxonomy" id="667676"/>
    <lineage>
        <taxon>Bacteria</taxon>
        <taxon>Pseudomonadati</taxon>
        <taxon>Pseudomonadota</taxon>
        <taxon>Betaproteobacteria</taxon>
        <taxon>Burkholderiales</taxon>
        <taxon>Burkholderiaceae</taxon>
        <taxon>Paraburkholderia</taxon>
    </lineage>
</organism>
<dbReference type="SMART" id="SM00855">
    <property type="entry name" value="PGAM"/>
    <property type="match status" value="1"/>
</dbReference>
<dbReference type="SUPFAM" id="SSF53254">
    <property type="entry name" value="Phosphoglycerate mutase-like"/>
    <property type="match status" value="1"/>
</dbReference>
<proteinExistence type="predicted"/>
<evidence type="ECO:0000256" key="1">
    <source>
        <dbReference type="ARBA" id="ARBA00022801"/>
    </source>
</evidence>
<dbReference type="PANTHER" id="PTHR20935:SF0">
    <property type="entry name" value="SERINE_THREONINE-PROTEIN PHOSPHATASE PGAM5, MITOCHONDRIAL"/>
    <property type="match status" value="1"/>
</dbReference>
<dbReference type="InterPro" id="IPR013078">
    <property type="entry name" value="His_Pase_superF_clade-1"/>
</dbReference>
<protein>
    <submittedName>
        <fullName evidence="2">Broad specificity phosphatase PhoE</fullName>
    </submittedName>
</protein>
<dbReference type="Proteomes" id="UP000198866">
    <property type="component" value="Unassembled WGS sequence"/>
</dbReference>
<dbReference type="EMBL" id="FNYE01000015">
    <property type="protein sequence ID" value="SEJ68402.1"/>
    <property type="molecule type" value="Genomic_DNA"/>
</dbReference>
<evidence type="ECO:0000313" key="3">
    <source>
        <dbReference type="Proteomes" id="UP000198866"/>
    </source>
</evidence>
<sequence>MHDPPLCWPHLLQAKQAMAELYLVRHGQASLGADDYDRLSAIGERQGIWLGEYFAQRDIAFDRVMAGTLRRHAQTVDAIWRGLGAPPVECEVHPGLDEYDFHALFRALGDQHADLAQRATGSSRDFFKALRQVLHLWAEGALDDCAPETWRAFQQRVADARAAIQHGGGQRVLVVSSGGVIAALTQQILHAPAETAIALNMQIRNSSVSHYFFNRDTLQLSSFNGIGHLDDPQRRAFQTYG</sequence>
<dbReference type="GO" id="GO:0016787">
    <property type="term" value="F:hydrolase activity"/>
    <property type="evidence" value="ECO:0007669"/>
    <property type="project" value="UniProtKB-KW"/>
</dbReference>
<evidence type="ECO:0000313" key="2">
    <source>
        <dbReference type="EMBL" id="SEJ68402.1"/>
    </source>
</evidence>